<dbReference type="Proteomes" id="UP001295684">
    <property type="component" value="Unassembled WGS sequence"/>
</dbReference>
<comment type="caution">
    <text evidence="1">The sequence shown here is derived from an EMBL/GenBank/DDBJ whole genome shotgun (WGS) entry which is preliminary data.</text>
</comment>
<evidence type="ECO:0000313" key="1">
    <source>
        <dbReference type="EMBL" id="CAI2374248.1"/>
    </source>
</evidence>
<sequence length="198" mass="23891">MLKNPDEIRYTMLDKAANDIYEWNKDRKDYVKEQFKNILDGMASFNSKCFCVIYNTIPSRKYNSYLRSKKRKHKYIQKECESVQDIFFQYDFSEELTKIMLKCSKVASKGLKELSKIARELVVLRNRLLNAYNVMEEYFDANQEMWIKYDKEDVVKFIKIFSEMKIRKMVTNHSAWQIPKKNHTSENYEEGEMTEEEL</sequence>
<accession>A0AAD1XKA9</accession>
<name>A0AAD1XKA9_EUPCR</name>
<organism evidence="1 2">
    <name type="scientific">Euplotes crassus</name>
    <dbReference type="NCBI Taxonomy" id="5936"/>
    <lineage>
        <taxon>Eukaryota</taxon>
        <taxon>Sar</taxon>
        <taxon>Alveolata</taxon>
        <taxon>Ciliophora</taxon>
        <taxon>Intramacronucleata</taxon>
        <taxon>Spirotrichea</taxon>
        <taxon>Hypotrichia</taxon>
        <taxon>Euplotida</taxon>
        <taxon>Euplotidae</taxon>
        <taxon>Moneuplotes</taxon>
    </lineage>
</organism>
<proteinExistence type="predicted"/>
<reference evidence="1" key="1">
    <citation type="submission" date="2023-07" db="EMBL/GenBank/DDBJ databases">
        <authorList>
            <consortium name="AG Swart"/>
            <person name="Singh M."/>
            <person name="Singh A."/>
            <person name="Seah K."/>
            <person name="Emmerich C."/>
        </authorList>
    </citation>
    <scope>NUCLEOTIDE SEQUENCE</scope>
    <source>
        <strain evidence="1">DP1</strain>
    </source>
</reference>
<gene>
    <name evidence="1" type="ORF">ECRASSUSDP1_LOCUS15600</name>
</gene>
<keyword evidence="2" id="KW-1185">Reference proteome</keyword>
<dbReference type="EMBL" id="CAMPGE010015636">
    <property type="protein sequence ID" value="CAI2374248.1"/>
    <property type="molecule type" value="Genomic_DNA"/>
</dbReference>
<protein>
    <submittedName>
        <fullName evidence="1">Uncharacterized protein</fullName>
    </submittedName>
</protein>
<evidence type="ECO:0000313" key="2">
    <source>
        <dbReference type="Proteomes" id="UP001295684"/>
    </source>
</evidence>
<dbReference type="AlphaFoldDB" id="A0AAD1XKA9"/>